<proteinExistence type="predicted"/>
<accession>A0A834INF6</accession>
<keyword evidence="3" id="KW-1185">Reference proteome</keyword>
<dbReference type="OrthoDB" id="6776549at2759"/>
<gene>
    <name evidence="2" type="ORF">GWI33_001477</name>
</gene>
<name>A0A834INF6_RHYFE</name>
<comment type="caution">
    <text evidence="2">The sequence shown here is derived from an EMBL/GenBank/DDBJ whole genome shotgun (WGS) entry which is preliminary data.</text>
</comment>
<protein>
    <submittedName>
        <fullName evidence="2">Uncharacterized protein</fullName>
    </submittedName>
</protein>
<evidence type="ECO:0000313" key="2">
    <source>
        <dbReference type="EMBL" id="KAF7283069.1"/>
    </source>
</evidence>
<feature type="region of interest" description="Disordered" evidence="1">
    <location>
        <begin position="212"/>
        <end position="237"/>
    </location>
</feature>
<evidence type="ECO:0000313" key="3">
    <source>
        <dbReference type="Proteomes" id="UP000625711"/>
    </source>
</evidence>
<feature type="compositionally biased region" description="Polar residues" evidence="1">
    <location>
        <begin position="218"/>
        <end position="237"/>
    </location>
</feature>
<organism evidence="2 3">
    <name type="scientific">Rhynchophorus ferrugineus</name>
    <name type="common">Red palm weevil</name>
    <name type="synonym">Curculio ferrugineus</name>
    <dbReference type="NCBI Taxonomy" id="354439"/>
    <lineage>
        <taxon>Eukaryota</taxon>
        <taxon>Metazoa</taxon>
        <taxon>Ecdysozoa</taxon>
        <taxon>Arthropoda</taxon>
        <taxon>Hexapoda</taxon>
        <taxon>Insecta</taxon>
        <taxon>Pterygota</taxon>
        <taxon>Neoptera</taxon>
        <taxon>Endopterygota</taxon>
        <taxon>Coleoptera</taxon>
        <taxon>Polyphaga</taxon>
        <taxon>Cucujiformia</taxon>
        <taxon>Curculionidae</taxon>
        <taxon>Dryophthorinae</taxon>
        <taxon>Rhynchophorus</taxon>
    </lineage>
</organism>
<reference evidence="2" key="1">
    <citation type="submission" date="2020-08" db="EMBL/GenBank/DDBJ databases">
        <title>Genome sequencing and assembly of the red palm weevil Rhynchophorus ferrugineus.</title>
        <authorList>
            <person name="Dias G.B."/>
            <person name="Bergman C.M."/>
            <person name="Manee M."/>
        </authorList>
    </citation>
    <scope>NUCLEOTIDE SEQUENCE</scope>
    <source>
        <strain evidence="2">AA-2017</strain>
        <tissue evidence="2">Whole larva</tissue>
    </source>
</reference>
<evidence type="ECO:0000256" key="1">
    <source>
        <dbReference type="SAM" id="MobiDB-lite"/>
    </source>
</evidence>
<dbReference type="Proteomes" id="UP000625711">
    <property type="component" value="Unassembled WGS sequence"/>
</dbReference>
<dbReference type="AlphaFoldDB" id="A0A834INF6"/>
<sequence>MSERKRSEKFQLTSKVRFDWPLPLILCSGDDPKFLVIVGRDRVSPFAPYAPVSPSDVESWIVTEPETEKKTTITNEECHRVKDYPGKSFKYFRKLKNGDTDESAEDVTFQASRGWFEILKNRFNLDNSKIKGEAASANEAASKEYPNILNGIIAMGGYKPEEVLNVPLENDADVERSAKVSRGINSAISYYKSLKNEIDKKVRQTTLDNFLKPGPSLPSKNDINNDLQVTISSSSSD</sequence>
<dbReference type="EMBL" id="JAACXV010000140">
    <property type="protein sequence ID" value="KAF7283069.1"/>
    <property type="molecule type" value="Genomic_DNA"/>
</dbReference>